<keyword evidence="4 10" id="KW-0134">Cell wall</keyword>
<dbReference type="UniPathway" id="UPA00545">
    <property type="reaction ID" value="UER00823"/>
</dbReference>
<dbReference type="InterPro" id="IPR033131">
    <property type="entry name" value="Pectinesterase_Asp_AS"/>
</dbReference>
<feature type="non-terminal residue" evidence="12">
    <location>
        <position position="282"/>
    </location>
</feature>
<keyword evidence="7 10" id="KW-0063">Aspartyl esterase</keyword>
<keyword evidence="5 10" id="KW-0964">Secreted</keyword>
<feature type="domain" description="Pectinesterase catalytic" evidence="11">
    <location>
        <begin position="30"/>
        <end position="278"/>
    </location>
</feature>
<comment type="pathway">
    <text evidence="2 10">Glycan metabolism; pectin degradation; 2-dehydro-3-deoxy-D-gluconate from pectin: step 1/5.</text>
</comment>
<evidence type="ECO:0000256" key="8">
    <source>
        <dbReference type="ARBA" id="ARBA00023316"/>
    </source>
</evidence>
<dbReference type="GO" id="GO:0030599">
    <property type="term" value="F:pectinesterase activity"/>
    <property type="evidence" value="ECO:0007669"/>
    <property type="project" value="UniProtKB-UniRule"/>
</dbReference>
<name>A0A2K3M4C2_TRIPR</name>
<evidence type="ECO:0000259" key="11">
    <source>
        <dbReference type="Pfam" id="PF01095"/>
    </source>
</evidence>
<evidence type="ECO:0000256" key="5">
    <source>
        <dbReference type="ARBA" id="ARBA00022525"/>
    </source>
</evidence>
<gene>
    <name evidence="12" type="ORF">L195_g041706</name>
</gene>
<sequence length="282" mass="30776">MLDTTQQGNIPSWVKLADRKLLQASDMPVDAVVAPDGSGHYTKVMDAVLAAPNGSHIRYIIHIKEGIYNEHVVISSNKSNLMMIGDGMDATIISGDLSSGRDKLDTYFTSTVFVDGPGFIARDITFRNTAGPENGQAVALLSNSNTSVLYRCGIYGFQDSLCANKGLQFYKDCKISGSVDFIFGYAAAVFQDCNILVRKGSTSQHTITAHGGPASPDQPFGFSFQFCNISADSDLLPFLKSTQTFLGRPWHPYSRVVFMECYISDVLSPEGWLEWNGTPVNL</sequence>
<dbReference type="GO" id="GO:0042545">
    <property type="term" value="P:cell wall modification"/>
    <property type="evidence" value="ECO:0007669"/>
    <property type="project" value="UniProtKB-UniRule"/>
</dbReference>
<dbReference type="SUPFAM" id="SSF51126">
    <property type="entry name" value="Pectin lyase-like"/>
    <property type="match status" value="1"/>
</dbReference>
<dbReference type="EMBL" id="ASHM01049259">
    <property type="protein sequence ID" value="PNX85636.1"/>
    <property type="molecule type" value="Genomic_DNA"/>
</dbReference>
<dbReference type="InterPro" id="IPR000070">
    <property type="entry name" value="Pectinesterase_cat"/>
</dbReference>
<keyword evidence="6 10" id="KW-0378">Hydrolase</keyword>
<evidence type="ECO:0000256" key="6">
    <source>
        <dbReference type="ARBA" id="ARBA00022801"/>
    </source>
</evidence>
<comment type="caution">
    <text evidence="12">The sequence shown here is derived from an EMBL/GenBank/DDBJ whole genome shotgun (WGS) entry which is preliminary data.</text>
</comment>
<comment type="function">
    <text evidence="10">Acts in the modification of cell walls via demethylesterification of cell wall pectin.</text>
</comment>
<dbReference type="PROSITE" id="PS00503">
    <property type="entry name" value="PECTINESTERASE_2"/>
    <property type="match status" value="1"/>
</dbReference>
<keyword evidence="8 10" id="KW-0961">Cell wall biogenesis/degradation</keyword>
<dbReference type="FunFam" id="2.160.20.10:FF:000029">
    <property type="entry name" value="Pectinesterase 4"/>
    <property type="match status" value="1"/>
</dbReference>
<evidence type="ECO:0000256" key="2">
    <source>
        <dbReference type="ARBA" id="ARBA00005184"/>
    </source>
</evidence>
<dbReference type="GO" id="GO:0045490">
    <property type="term" value="P:pectin catabolic process"/>
    <property type="evidence" value="ECO:0007669"/>
    <property type="project" value="UniProtKB-UniRule"/>
</dbReference>
<evidence type="ECO:0000256" key="3">
    <source>
        <dbReference type="ARBA" id="ARBA00013229"/>
    </source>
</evidence>
<dbReference type="Gene3D" id="2.160.20.10">
    <property type="entry name" value="Single-stranded right-handed beta-helix, Pectin lyase-like"/>
    <property type="match status" value="1"/>
</dbReference>
<dbReference type="STRING" id="57577.A0A2K3M4C2"/>
<reference evidence="12 13" key="1">
    <citation type="journal article" date="2014" name="Am. J. Bot.">
        <title>Genome assembly and annotation for red clover (Trifolium pratense; Fabaceae).</title>
        <authorList>
            <person name="Istvanek J."/>
            <person name="Jaros M."/>
            <person name="Krenek A."/>
            <person name="Repkova J."/>
        </authorList>
    </citation>
    <scope>NUCLEOTIDE SEQUENCE [LARGE SCALE GENOMIC DNA]</scope>
    <source>
        <strain evidence="13">cv. Tatra</strain>
        <tissue evidence="12">Young leaves</tissue>
    </source>
</reference>
<dbReference type="InterPro" id="IPR018040">
    <property type="entry name" value="Pectinesterase_Tyr_AS"/>
</dbReference>
<evidence type="ECO:0000256" key="10">
    <source>
        <dbReference type="RuleBase" id="RU000589"/>
    </source>
</evidence>
<evidence type="ECO:0000313" key="13">
    <source>
        <dbReference type="Proteomes" id="UP000236291"/>
    </source>
</evidence>
<dbReference type="InterPro" id="IPR012334">
    <property type="entry name" value="Pectin_lyas_fold"/>
</dbReference>
<proteinExistence type="predicted"/>
<evidence type="ECO:0000256" key="9">
    <source>
        <dbReference type="PROSITE-ProRule" id="PRU10040"/>
    </source>
</evidence>
<protein>
    <recommendedName>
        <fullName evidence="3 10">Pectinesterase</fullName>
        <ecNumber evidence="3 10">3.1.1.11</ecNumber>
    </recommendedName>
</protein>
<comment type="subcellular location">
    <subcellularLocation>
        <location evidence="1 10">Secreted</location>
        <location evidence="1 10">Cell wall</location>
    </subcellularLocation>
</comment>
<dbReference type="AlphaFoldDB" id="A0A2K3M4C2"/>
<evidence type="ECO:0000313" key="12">
    <source>
        <dbReference type="EMBL" id="PNX85636.1"/>
    </source>
</evidence>
<dbReference type="Pfam" id="PF01095">
    <property type="entry name" value="Pectinesterase"/>
    <property type="match status" value="1"/>
</dbReference>
<dbReference type="PANTHER" id="PTHR31707">
    <property type="entry name" value="PECTINESTERASE"/>
    <property type="match status" value="1"/>
</dbReference>
<evidence type="ECO:0000256" key="4">
    <source>
        <dbReference type="ARBA" id="ARBA00022512"/>
    </source>
</evidence>
<dbReference type="PROSITE" id="PS00800">
    <property type="entry name" value="PECTINESTERASE_1"/>
    <property type="match status" value="1"/>
</dbReference>
<evidence type="ECO:0000256" key="7">
    <source>
        <dbReference type="ARBA" id="ARBA00023085"/>
    </source>
</evidence>
<reference evidence="12 13" key="2">
    <citation type="journal article" date="2017" name="Front. Plant Sci.">
        <title>Gene Classification and Mining of Molecular Markers Useful in Red Clover (Trifolium pratense) Breeding.</title>
        <authorList>
            <person name="Istvanek J."/>
            <person name="Dluhosova J."/>
            <person name="Dluhos P."/>
            <person name="Patkova L."/>
            <person name="Nedelnik J."/>
            <person name="Repkova J."/>
        </authorList>
    </citation>
    <scope>NUCLEOTIDE SEQUENCE [LARGE SCALE GENOMIC DNA]</scope>
    <source>
        <strain evidence="13">cv. Tatra</strain>
        <tissue evidence="12">Young leaves</tissue>
    </source>
</reference>
<dbReference type="Proteomes" id="UP000236291">
    <property type="component" value="Unassembled WGS sequence"/>
</dbReference>
<evidence type="ECO:0000256" key="1">
    <source>
        <dbReference type="ARBA" id="ARBA00004191"/>
    </source>
</evidence>
<dbReference type="EC" id="3.1.1.11" evidence="3 10"/>
<organism evidence="12 13">
    <name type="scientific">Trifolium pratense</name>
    <name type="common">Red clover</name>
    <dbReference type="NCBI Taxonomy" id="57577"/>
    <lineage>
        <taxon>Eukaryota</taxon>
        <taxon>Viridiplantae</taxon>
        <taxon>Streptophyta</taxon>
        <taxon>Embryophyta</taxon>
        <taxon>Tracheophyta</taxon>
        <taxon>Spermatophyta</taxon>
        <taxon>Magnoliopsida</taxon>
        <taxon>eudicotyledons</taxon>
        <taxon>Gunneridae</taxon>
        <taxon>Pentapetalae</taxon>
        <taxon>rosids</taxon>
        <taxon>fabids</taxon>
        <taxon>Fabales</taxon>
        <taxon>Fabaceae</taxon>
        <taxon>Papilionoideae</taxon>
        <taxon>50 kb inversion clade</taxon>
        <taxon>NPAAA clade</taxon>
        <taxon>Hologalegina</taxon>
        <taxon>IRL clade</taxon>
        <taxon>Trifolieae</taxon>
        <taxon>Trifolium</taxon>
    </lineage>
</organism>
<comment type="catalytic activity">
    <reaction evidence="10">
        <text>[(1-&gt;4)-alpha-D-galacturonosyl methyl ester](n) + n H2O = [(1-&gt;4)-alpha-D-galacturonosyl](n) + n methanol + n H(+)</text>
        <dbReference type="Rhea" id="RHEA:22380"/>
        <dbReference type="Rhea" id="RHEA-COMP:14570"/>
        <dbReference type="Rhea" id="RHEA-COMP:14573"/>
        <dbReference type="ChEBI" id="CHEBI:15377"/>
        <dbReference type="ChEBI" id="CHEBI:15378"/>
        <dbReference type="ChEBI" id="CHEBI:17790"/>
        <dbReference type="ChEBI" id="CHEBI:140522"/>
        <dbReference type="ChEBI" id="CHEBI:140523"/>
        <dbReference type="EC" id="3.1.1.11"/>
    </reaction>
</comment>
<dbReference type="InterPro" id="IPR011050">
    <property type="entry name" value="Pectin_lyase_fold/virulence"/>
</dbReference>
<feature type="active site" evidence="9">
    <location>
        <position position="180"/>
    </location>
</feature>
<accession>A0A2K3M4C2</accession>